<dbReference type="PANTHER" id="PTHR12346">
    <property type="entry name" value="SIN3B-RELATED"/>
    <property type="match status" value="1"/>
</dbReference>
<dbReference type="GO" id="GO:0000785">
    <property type="term" value="C:chromatin"/>
    <property type="evidence" value="ECO:0007669"/>
    <property type="project" value="TreeGrafter"/>
</dbReference>
<dbReference type="PANTHER" id="PTHR12346:SF0">
    <property type="entry name" value="SIN3A, ISOFORM G"/>
    <property type="match status" value="1"/>
</dbReference>
<reference evidence="8" key="1">
    <citation type="submission" date="2013-01" db="EMBL/GenBank/DDBJ databases">
        <title>Draft Genome Sequence of a Mulberry Tree, Morus notabilis C.K. Schneid.</title>
        <authorList>
            <person name="He N."/>
            <person name="Zhao S."/>
        </authorList>
    </citation>
    <scope>NUCLEOTIDE SEQUENCE</scope>
</reference>
<dbReference type="Gene3D" id="1.20.1160.11">
    <property type="entry name" value="Paired amphipathic helix"/>
    <property type="match status" value="1"/>
</dbReference>
<keyword evidence="3 4" id="KW-0539">Nucleus</keyword>
<evidence type="ECO:0000259" key="6">
    <source>
        <dbReference type="SMART" id="SM00761"/>
    </source>
</evidence>
<dbReference type="InterPro" id="IPR039774">
    <property type="entry name" value="Sin3-like"/>
</dbReference>
<gene>
    <name evidence="7" type="ORF">L484_017671</name>
</gene>
<keyword evidence="8" id="KW-1185">Reference proteome</keyword>
<dbReference type="SUPFAM" id="SSF47762">
    <property type="entry name" value="PAH2 domain"/>
    <property type="match status" value="1"/>
</dbReference>
<dbReference type="EMBL" id="KE346255">
    <property type="protein sequence ID" value="EXC31389.1"/>
    <property type="molecule type" value="Genomic_DNA"/>
</dbReference>
<evidence type="ECO:0000256" key="1">
    <source>
        <dbReference type="ARBA" id="ARBA00004123"/>
    </source>
</evidence>
<dbReference type="PROSITE" id="PS51477">
    <property type="entry name" value="PAH"/>
    <property type="match status" value="1"/>
</dbReference>
<dbReference type="SMART" id="SM00761">
    <property type="entry name" value="HDAC_interact"/>
    <property type="match status" value="1"/>
</dbReference>
<dbReference type="InterPro" id="IPR003822">
    <property type="entry name" value="PAH"/>
</dbReference>
<feature type="compositionally biased region" description="Basic and acidic residues" evidence="5">
    <location>
        <begin position="102"/>
        <end position="123"/>
    </location>
</feature>
<dbReference type="Pfam" id="PF08295">
    <property type="entry name" value="Sin3_corepress"/>
    <property type="match status" value="1"/>
</dbReference>
<dbReference type="GO" id="GO:0000118">
    <property type="term" value="C:histone deacetylase complex"/>
    <property type="evidence" value="ECO:0007669"/>
    <property type="project" value="TreeGrafter"/>
</dbReference>
<dbReference type="InterPro" id="IPR013194">
    <property type="entry name" value="HDAC_interact_dom"/>
</dbReference>
<dbReference type="eggNOG" id="KOG4204">
    <property type="taxonomic scope" value="Eukaryota"/>
</dbReference>
<accession>W9S8H8</accession>
<proteinExistence type="predicted"/>
<evidence type="ECO:0000256" key="4">
    <source>
        <dbReference type="PROSITE-ProRule" id="PRU00810"/>
    </source>
</evidence>
<evidence type="ECO:0000256" key="3">
    <source>
        <dbReference type="ARBA" id="ARBA00023242"/>
    </source>
</evidence>
<comment type="subcellular location">
    <subcellularLocation>
        <location evidence="1 4">Nucleus</location>
    </subcellularLocation>
</comment>
<keyword evidence="2" id="KW-0678">Repressor</keyword>
<name>W9S8H8_9ROSA</name>
<dbReference type="GO" id="GO:0003714">
    <property type="term" value="F:transcription corepressor activity"/>
    <property type="evidence" value="ECO:0007669"/>
    <property type="project" value="InterPro"/>
</dbReference>
<dbReference type="GO" id="GO:0000122">
    <property type="term" value="P:negative regulation of transcription by RNA polymerase II"/>
    <property type="evidence" value="ECO:0007669"/>
    <property type="project" value="TreeGrafter"/>
</dbReference>
<evidence type="ECO:0000256" key="5">
    <source>
        <dbReference type="SAM" id="MobiDB-lite"/>
    </source>
</evidence>
<feature type="domain" description="Histone deacetylase interacting" evidence="6">
    <location>
        <begin position="90"/>
        <end position="216"/>
    </location>
</feature>
<evidence type="ECO:0000256" key="2">
    <source>
        <dbReference type="ARBA" id="ARBA00022491"/>
    </source>
</evidence>
<dbReference type="AlphaFoldDB" id="W9S8H8"/>
<organism evidence="7 8">
    <name type="scientific">Morus notabilis</name>
    <dbReference type="NCBI Taxonomy" id="981085"/>
    <lineage>
        <taxon>Eukaryota</taxon>
        <taxon>Viridiplantae</taxon>
        <taxon>Streptophyta</taxon>
        <taxon>Embryophyta</taxon>
        <taxon>Tracheophyta</taxon>
        <taxon>Spermatophyta</taxon>
        <taxon>Magnoliopsida</taxon>
        <taxon>eudicotyledons</taxon>
        <taxon>Gunneridae</taxon>
        <taxon>Pentapetalae</taxon>
        <taxon>rosids</taxon>
        <taxon>fabids</taxon>
        <taxon>Rosales</taxon>
        <taxon>Moraceae</taxon>
        <taxon>Moreae</taxon>
        <taxon>Morus</taxon>
    </lineage>
</organism>
<protein>
    <submittedName>
        <fullName evidence="7">Paired amphipathic helix protein Sin3-like 6</fullName>
    </submittedName>
</protein>
<dbReference type="Proteomes" id="UP000030645">
    <property type="component" value="Unassembled WGS sequence"/>
</dbReference>
<evidence type="ECO:0000313" key="8">
    <source>
        <dbReference type="Proteomes" id="UP000030645"/>
    </source>
</evidence>
<sequence>MEEDMDRKSLERQARGFLNKIKVCSQNGNGNMHKKFLQALKSFWKGHVDQRRVCDDIEKIFANLPNLCKDFKRLFLKQSTANKSSAKVSSYGTCTPSYRLLPKKDQTSEAKSDRDSKGLKDQTSEAESDEDQSSEKEEDKLMAKICRDVLNVQCVMITAKFTSKHIEQSDSEKVLNRLEDDRYEMEVFYERMKLAAEKANELLAKLQTSEYDELDIQESIDKYLSPINRRCIEQIYGVWGSSTIAMLLEKPSKTLPNIIHRLKNKKKECASILEEYMKVST</sequence>
<evidence type="ECO:0000313" key="7">
    <source>
        <dbReference type="EMBL" id="EXC31389.1"/>
    </source>
</evidence>
<dbReference type="InterPro" id="IPR036600">
    <property type="entry name" value="PAH_sf"/>
</dbReference>
<feature type="region of interest" description="Disordered" evidence="5">
    <location>
        <begin position="99"/>
        <end position="137"/>
    </location>
</feature>
<dbReference type="STRING" id="981085.W9S8H8"/>